<sequence>MGAPAGSIHEFARVLEKAGYKKALGLIQNELLSLARRKHISLWDAAWEHAELSEPLSRALQEIPNLAIKNLDIHKPLS</sequence>
<dbReference type="AlphaFoldDB" id="A0A1G2DHS8"/>
<comment type="caution">
    <text evidence="1">The sequence shown here is derived from an EMBL/GenBank/DDBJ whole genome shotgun (WGS) entry which is preliminary data.</text>
</comment>
<evidence type="ECO:0000313" key="1">
    <source>
        <dbReference type="EMBL" id="OGZ12368.1"/>
    </source>
</evidence>
<protein>
    <submittedName>
        <fullName evidence="1">Uncharacterized protein</fullName>
    </submittedName>
</protein>
<reference evidence="1 2" key="1">
    <citation type="journal article" date="2016" name="Nat. Commun.">
        <title>Thousands of microbial genomes shed light on interconnected biogeochemical processes in an aquifer system.</title>
        <authorList>
            <person name="Anantharaman K."/>
            <person name="Brown C.T."/>
            <person name="Hug L.A."/>
            <person name="Sharon I."/>
            <person name="Castelle C.J."/>
            <person name="Probst A.J."/>
            <person name="Thomas B.C."/>
            <person name="Singh A."/>
            <person name="Wilkins M.J."/>
            <person name="Karaoz U."/>
            <person name="Brodie E.L."/>
            <person name="Williams K.H."/>
            <person name="Hubbard S.S."/>
            <person name="Banfield J.F."/>
        </authorList>
    </citation>
    <scope>NUCLEOTIDE SEQUENCE [LARGE SCALE GENOMIC DNA]</scope>
</reference>
<evidence type="ECO:0000313" key="2">
    <source>
        <dbReference type="Proteomes" id="UP000178099"/>
    </source>
</evidence>
<proteinExistence type="predicted"/>
<accession>A0A1G2DHS8</accession>
<dbReference type="EMBL" id="MHLN01000006">
    <property type="protein sequence ID" value="OGZ12368.1"/>
    <property type="molecule type" value="Genomic_DNA"/>
</dbReference>
<organism evidence="1 2">
    <name type="scientific">Candidatus Lloydbacteria bacterium RIFCSPHIGHO2_02_FULL_51_22</name>
    <dbReference type="NCBI Taxonomy" id="1798663"/>
    <lineage>
        <taxon>Bacteria</taxon>
        <taxon>Candidatus Lloydiibacteriota</taxon>
    </lineage>
</organism>
<dbReference type="Proteomes" id="UP000178099">
    <property type="component" value="Unassembled WGS sequence"/>
</dbReference>
<name>A0A1G2DHS8_9BACT</name>
<gene>
    <name evidence="1" type="ORF">A3D67_00070</name>
</gene>